<feature type="transmembrane region" description="Helical" evidence="2">
    <location>
        <begin position="29"/>
        <end position="49"/>
    </location>
</feature>
<evidence type="ECO:0000313" key="4">
    <source>
        <dbReference type="Proteomes" id="UP000471166"/>
    </source>
</evidence>
<reference evidence="3 4" key="1">
    <citation type="submission" date="2020-01" db="EMBL/GenBank/DDBJ databases">
        <title>Genetics and antimicrobial susceptibilities of Nocardia species isolated from the soil; a comparison with species isolated from humans.</title>
        <authorList>
            <person name="Carrasco G."/>
            <person name="Monzon S."/>
            <person name="Sansegundo M."/>
            <person name="Garcia E."/>
            <person name="Garrido N."/>
            <person name="Medina M.J."/>
            <person name="Villalon P."/>
            <person name="Ramirez-Arocha A.C."/>
            <person name="Jimenez P."/>
            <person name="Cuesta I."/>
            <person name="Valdezate S."/>
        </authorList>
    </citation>
    <scope>NUCLEOTIDE SEQUENCE [LARGE SCALE GENOMIC DNA]</scope>
    <source>
        <strain evidence="3 4">CNM20110626</strain>
    </source>
</reference>
<dbReference type="Proteomes" id="UP000471166">
    <property type="component" value="Unassembled WGS sequence"/>
</dbReference>
<organism evidence="3 4">
    <name type="scientific">Nocardia cyriacigeorgica</name>
    <dbReference type="NCBI Taxonomy" id="135487"/>
    <lineage>
        <taxon>Bacteria</taxon>
        <taxon>Bacillati</taxon>
        <taxon>Actinomycetota</taxon>
        <taxon>Actinomycetes</taxon>
        <taxon>Mycobacteriales</taxon>
        <taxon>Nocardiaceae</taxon>
        <taxon>Nocardia</taxon>
    </lineage>
</organism>
<dbReference type="RefSeq" id="WP_163843846.1">
    <property type="nucleotide sequence ID" value="NZ_AP026979.1"/>
</dbReference>
<proteinExistence type="predicted"/>
<sequence>MDEKADAEHPTAEPDRPVRPSPWPRRLRWTAVVVLLIVTGVLAGASVLARTAHSTLLDTDGYVDTVAPVAADPAVRAALADRVTDEIVTRIDLESIVAQALTEVAGEGQRRERVIAGLSPVLADQATDFVHETVTTLIESEEFEDLWAGANRAAHGQVVAVLTGQTRSGAVEIDDTGTISVSLAPIIDRAKARLLERGFVFADRVPRVQAQFVLMQSAELAKARRAVDALDRAAAILPWLTLLSAAAAIALAPKSSRLRAIVALGLVGTASMALLALATRLARAYYLDHRGPALRSPEAAAAIFDALTAPLWQRVWTVFVLALLVAVGAYLAGGSSPARALSRRFTAMTQK</sequence>
<dbReference type="EMBL" id="JAAGVB010000012">
    <property type="protein sequence ID" value="NEW32874.1"/>
    <property type="molecule type" value="Genomic_DNA"/>
</dbReference>
<name>A0A6P1CNE5_9NOCA</name>
<evidence type="ECO:0008006" key="5">
    <source>
        <dbReference type="Google" id="ProtNLM"/>
    </source>
</evidence>
<keyword evidence="2" id="KW-0472">Membrane</keyword>
<evidence type="ECO:0000256" key="2">
    <source>
        <dbReference type="SAM" id="Phobius"/>
    </source>
</evidence>
<dbReference type="AlphaFoldDB" id="A0A6P1CNE5"/>
<feature type="region of interest" description="Disordered" evidence="1">
    <location>
        <begin position="1"/>
        <end position="21"/>
    </location>
</feature>
<accession>A0A6P1CNE5</accession>
<feature type="transmembrane region" description="Helical" evidence="2">
    <location>
        <begin position="260"/>
        <end position="282"/>
    </location>
</feature>
<comment type="caution">
    <text evidence="3">The sequence shown here is derived from an EMBL/GenBank/DDBJ whole genome shotgun (WGS) entry which is preliminary data.</text>
</comment>
<keyword evidence="2" id="KW-1133">Transmembrane helix</keyword>
<feature type="transmembrane region" description="Helical" evidence="2">
    <location>
        <begin position="315"/>
        <end position="333"/>
    </location>
</feature>
<protein>
    <recommendedName>
        <fullName evidence="5">Integral membrane protein</fullName>
    </recommendedName>
</protein>
<evidence type="ECO:0000256" key="1">
    <source>
        <dbReference type="SAM" id="MobiDB-lite"/>
    </source>
</evidence>
<evidence type="ECO:0000313" key="3">
    <source>
        <dbReference type="EMBL" id="NEW32874.1"/>
    </source>
</evidence>
<keyword evidence="2" id="KW-0812">Transmembrane</keyword>
<feature type="compositionally biased region" description="Basic and acidic residues" evidence="1">
    <location>
        <begin position="1"/>
        <end position="18"/>
    </location>
</feature>
<gene>
    <name evidence="3" type="ORF">GV791_09900</name>
</gene>